<protein>
    <submittedName>
        <fullName evidence="1">Uncharacterized protein</fullName>
    </submittedName>
</protein>
<sequence>MNFVEIYKVLVAIDSNIVEESRKKIIDYIASILTDLRADVNHKDEFLFKMEGLTVPLDSSALQSKLLVYISSQTLDPVATSLILRRERGTFIIPFSEENVKTNPSEFYPSELRNKRAVEISRTNIMMKSNGIIQTSPHLNRDLGNFIMRNIIPASSFPSGDKNLTLTIDPELVSRDETLELIHTLNKIYQSIGGDALIIREGRVTSSQIVEQPVMDE</sequence>
<keyword evidence="2" id="KW-1185">Reference proteome</keyword>
<dbReference type="EMBL" id="MDGQ01000003">
    <property type="protein sequence ID" value="OEK06714.1"/>
    <property type="molecule type" value="Genomic_DNA"/>
</dbReference>
<reference evidence="1 2" key="1">
    <citation type="submission" date="2016-08" db="EMBL/GenBank/DDBJ databases">
        <title>Draft genome of Fabibacter sp. strain SK-8.</title>
        <authorList>
            <person name="Wong S.-K."/>
            <person name="Hamasaki K."/>
            <person name="Yoshizawa S."/>
        </authorList>
    </citation>
    <scope>NUCLEOTIDE SEQUENCE [LARGE SCALE GENOMIC DNA]</scope>
    <source>
        <strain evidence="1 2">SK-8</strain>
    </source>
</reference>
<evidence type="ECO:0000313" key="2">
    <source>
        <dbReference type="Proteomes" id="UP000095552"/>
    </source>
</evidence>
<proteinExistence type="predicted"/>
<organism evidence="1 2">
    <name type="scientific">Roseivirga misakiensis</name>
    <dbReference type="NCBI Taxonomy" id="1563681"/>
    <lineage>
        <taxon>Bacteria</taxon>
        <taxon>Pseudomonadati</taxon>
        <taxon>Bacteroidota</taxon>
        <taxon>Cytophagia</taxon>
        <taxon>Cytophagales</taxon>
        <taxon>Roseivirgaceae</taxon>
        <taxon>Roseivirga</taxon>
    </lineage>
</organism>
<name>A0A1E5T5P9_9BACT</name>
<comment type="caution">
    <text evidence="1">The sequence shown here is derived from an EMBL/GenBank/DDBJ whole genome shotgun (WGS) entry which is preliminary data.</text>
</comment>
<dbReference type="AlphaFoldDB" id="A0A1E5T5P9"/>
<accession>A0A1E5T5P9</accession>
<gene>
    <name evidence="1" type="ORF">BFP71_03365</name>
</gene>
<dbReference type="Proteomes" id="UP000095552">
    <property type="component" value="Unassembled WGS sequence"/>
</dbReference>
<dbReference type="RefSeq" id="WP_069834026.1">
    <property type="nucleotide sequence ID" value="NZ_MDGQ01000003.1"/>
</dbReference>
<evidence type="ECO:0000313" key="1">
    <source>
        <dbReference type="EMBL" id="OEK06714.1"/>
    </source>
</evidence>